<protein>
    <recommendedName>
        <fullName evidence="4">Gliding motility-associated lipoprotein GldB</fullName>
    </recommendedName>
</protein>
<dbReference type="OrthoDB" id="976022at2"/>
<dbReference type="InterPro" id="IPR019853">
    <property type="entry name" value="GldB-like"/>
</dbReference>
<dbReference type="EMBL" id="CP003156">
    <property type="protein sequence ID" value="AEV33796.1"/>
    <property type="molecule type" value="Genomic_DNA"/>
</dbReference>
<organism evidence="2 3">
    <name type="scientific">Owenweeksia hongkongensis (strain DSM 17368 / CIP 108786 / JCM 12287 / NRRL B-23963 / UST20020801)</name>
    <dbReference type="NCBI Taxonomy" id="926562"/>
    <lineage>
        <taxon>Bacteria</taxon>
        <taxon>Pseudomonadati</taxon>
        <taxon>Bacteroidota</taxon>
        <taxon>Flavobacteriia</taxon>
        <taxon>Flavobacteriales</taxon>
        <taxon>Owenweeksiaceae</taxon>
        <taxon>Owenweeksia</taxon>
    </lineage>
</organism>
<evidence type="ECO:0000313" key="2">
    <source>
        <dbReference type="EMBL" id="AEV33796.1"/>
    </source>
</evidence>
<accession>G8R0R9</accession>
<dbReference type="RefSeq" id="WP_014203145.1">
    <property type="nucleotide sequence ID" value="NC_016599.1"/>
</dbReference>
<dbReference type="PROSITE" id="PS51257">
    <property type="entry name" value="PROKAR_LIPOPROTEIN"/>
    <property type="match status" value="1"/>
</dbReference>
<feature type="chain" id="PRO_5003514149" description="Gliding motility-associated lipoprotein GldB" evidence="1">
    <location>
        <begin position="19"/>
        <end position="327"/>
    </location>
</feature>
<evidence type="ECO:0000313" key="3">
    <source>
        <dbReference type="Proteomes" id="UP000005631"/>
    </source>
</evidence>
<dbReference type="Proteomes" id="UP000005631">
    <property type="component" value="Chromosome"/>
</dbReference>
<dbReference type="STRING" id="926562.Oweho_2836"/>
<evidence type="ECO:0008006" key="4">
    <source>
        <dbReference type="Google" id="ProtNLM"/>
    </source>
</evidence>
<evidence type="ECO:0000256" key="1">
    <source>
        <dbReference type="SAM" id="SignalP"/>
    </source>
</evidence>
<proteinExistence type="predicted"/>
<sequence>MNKLIKPLFIFISLFVFASCNEETEIDLSQISKEARFIRFDSAFFNSDTSNIPTEIERLSALYPEFYAAGKNPVFWKSQRNDEQQLELYAGTKKVFKDFSSLNENLNFSMKHFYYYFPQVPEVKFYSYISNLDLEYPVLYTPEQNICFAGIDLYLGPDKPYYQHLPAYQAYFRQPAFLVRDCIDAVSKPHIARKLDAATLLDDMIYYGKQLYFLEKMLPQKDETIIVQYTPEHLDFCKKNERTIWAYFVENKHLFDTSQDLKRRFVELAPFSKFRMKFDAETPGMIGRWVGWQIVRAYMAENPSATLPQLGQETDSRKILKLSGYRP</sequence>
<reference evidence="2 3" key="1">
    <citation type="journal article" date="2012" name="Stand. Genomic Sci.">
        <title>Genome sequence of the orange-pigmented seawater bacterium Owenweeksia hongkongensis type strain (UST20020801(T)).</title>
        <authorList>
            <person name="Riedel T."/>
            <person name="Held B."/>
            <person name="Nolan M."/>
            <person name="Lucas S."/>
            <person name="Lapidus A."/>
            <person name="Tice H."/>
            <person name="Del Rio T.G."/>
            <person name="Cheng J.F."/>
            <person name="Han C."/>
            <person name="Tapia R."/>
            <person name="Goodwin L.A."/>
            <person name="Pitluck S."/>
            <person name="Liolios K."/>
            <person name="Mavromatis K."/>
            <person name="Pagani I."/>
            <person name="Ivanova N."/>
            <person name="Mikhailova N."/>
            <person name="Pati A."/>
            <person name="Chen A."/>
            <person name="Palaniappan K."/>
            <person name="Rohde M."/>
            <person name="Tindall B.J."/>
            <person name="Detter J.C."/>
            <person name="Goker M."/>
            <person name="Woyke T."/>
            <person name="Bristow J."/>
            <person name="Eisen J.A."/>
            <person name="Markowitz V."/>
            <person name="Hugenholtz P."/>
            <person name="Klenk H.P."/>
            <person name="Kyrpides N.C."/>
        </authorList>
    </citation>
    <scope>NUCLEOTIDE SEQUENCE</scope>
    <source>
        <strain evidence="3">DSM 17368 / JCM 12287 / NRRL B-23963</strain>
    </source>
</reference>
<dbReference type="Pfam" id="PF25594">
    <property type="entry name" value="GldB_lipo"/>
    <property type="match status" value="1"/>
</dbReference>
<dbReference type="eggNOG" id="COG5504">
    <property type="taxonomic scope" value="Bacteria"/>
</dbReference>
<dbReference type="HOGENOM" id="CLU_070771_0_0_10"/>
<dbReference type="AlphaFoldDB" id="G8R0R9"/>
<feature type="signal peptide" evidence="1">
    <location>
        <begin position="1"/>
        <end position="18"/>
    </location>
</feature>
<keyword evidence="1" id="KW-0732">Signal</keyword>
<keyword evidence="3" id="KW-1185">Reference proteome</keyword>
<name>G8R0R9_OWEHD</name>
<dbReference type="KEGG" id="oho:Oweho_2836"/>
<gene>
    <name evidence="2" type="ordered locus">Oweho_2836</name>
</gene>